<comment type="caution">
    <text evidence="2">The sequence shown here is derived from an EMBL/GenBank/DDBJ whole genome shotgun (WGS) entry which is preliminary data.</text>
</comment>
<keyword evidence="1" id="KW-0812">Transmembrane</keyword>
<feature type="transmembrane region" description="Helical" evidence="1">
    <location>
        <begin position="20"/>
        <end position="37"/>
    </location>
</feature>
<evidence type="ECO:0000256" key="1">
    <source>
        <dbReference type="SAM" id="Phobius"/>
    </source>
</evidence>
<gene>
    <name evidence="2" type="ORF">B4110_3545</name>
</gene>
<evidence type="ECO:0000313" key="3">
    <source>
        <dbReference type="Proteomes" id="UP000075324"/>
    </source>
</evidence>
<protein>
    <submittedName>
        <fullName evidence="2">Uncharacterized protein</fullName>
    </submittedName>
</protein>
<evidence type="ECO:0000313" key="2">
    <source>
        <dbReference type="EMBL" id="KYD21173.1"/>
    </source>
</evidence>
<dbReference type="EMBL" id="LQYW01000192">
    <property type="protein sequence ID" value="KYD21173.1"/>
    <property type="molecule type" value="Genomic_DNA"/>
</dbReference>
<keyword evidence="1" id="KW-0472">Membrane</keyword>
<keyword evidence="1" id="KW-1133">Transmembrane helix</keyword>
<dbReference type="AlphaFoldDB" id="A0A150M9A9"/>
<sequence length="38" mass="4521">MWIIIFSQRLSFVDNFKNPLQHASLFAIIIVFSLWIIV</sequence>
<accession>A0A150M9A9</accession>
<dbReference type="Proteomes" id="UP000075324">
    <property type="component" value="Unassembled WGS sequence"/>
</dbReference>
<reference evidence="2 3" key="1">
    <citation type="submission" date="2016-01" db="EMBL/GenBank/DDBJ databases">
        <title>Draft Genome Sequences of Seven Thermophilic Sporeformers Isolated from Foods.</title>
        <authorList>
            <person name="Berendsen E.M."/>
            <person name="Wells-Bennik M.H."/>
            <person name="Krawcyk A.O."/>
            <person name="De Jong A."/>
            <person name="Holsappel S."/>
            <person name="Eijlander R.T."/>
            <person name="Kuipers O.P."/>
        </authorList>
    </citation>
    <scope>NUCLEOTIDE SEQUENCE [LARGE SCALE GENOMIC DNA]</scope>
    <source>
        <strain evidence="2 3">B4110</strain>
    </source>
</reference>
<name>A0A150M9A9_9BACL</name>
<proteinExistence type="predicted"/>
<organism evidence="2 3">
    <name type="scientific">Parageobacillus toebii</name>
    <dbReference type="NCBI Taxonomy" id="153151"/>
    <lineage>
        <taxon>Bacteria</taxon>
        <taxon>Bacillati</taxon>
        <taxon>Bacillota</taxon>
        <taxon>Bacilli</taxon>
        <taxon>Bacillales</taxon>
        <taxon>Anoxybacillaceae</taxon>
        <taxon>Parageobacillus</taxon>
    </lineage>
</organism>